<dbReference type="Pfam" id="PF00501">
    <property type="entry name" value="AMP-binding"/>
    <property type="match status" value="1"/>
</dbReference>
<evidence type="ECO:0000256" key="1">
    <source>
        <dbReference type="SAM" id="MobiDB-lite"/>
    </source>
</evidence>
<feature type="region of interest" description="Disordered" evidence="1">
    <location>
        <begin position="477"/>
        <end position="537"/>
    </location>
</feature>
<evidence type="ECO:0000259" key="2">
    <source>
        <dbReference type="Pfam" id="PF00501"/>
    </source>
</evidence>
<accession>A0ABP8W9C7</accession>
<proteinExistence type="predicted"/>
<dbReference type="PANTHER" id="PTHR43272">
    <property type="entry name" value="LONG-CHAIN-FATTY-ACID--COA LIGASE"/>
    <property type="match status" value="1"/>
</dbReference>
<feature type="compositionally biased region" description="Acidic residues" evidence="1">
    <location>
        <begin position="489"/>
        <end position="514"/>
    </location>
</feature>
<dbReference type="InterPro" id="IPR042099">
    <property type="entry name" value="ANL_N_sf"/>
</dbReference>
<name>A0ABP8W9C7_9MICO</name>
<dbReference type="RefSeq" id="WP_345376990.1">
    <property type="nucleotide sequence ID" value="NZ_BAABLM010000010.1"/>
</dbReference>
<gene>
    <name evidence="3" type="ORF">GCM10025780_32560</name>
</gene>
<dbReference type="Gene3D" id="3.40.50.12780">
    <property type="entry name" value="N-terminal domain of ligase-like"/>
    <property type="match status" value="1"/>
</dbReference>
<dbReference type="InterPro" id="IPR000873">
    <property type="entry name" value="AMP-dep_synth/lig_dom"/>
</dbReference>
<comment type="caution">
    <text evidence="3">The sequence shown here is derived from an EMBL/GenBank/DDBJ whole genome shotgun (WGS) entry which is preliminary data.</text>
</comment>
<dbReference type="Proteomes" id="UP001501295">
    <property type="component" value="Unassembled WGS sequence"/>
</dbReference>
<feature type="region of interest" description="Disordered" evidence="1">
    <location>
        <begin position="421"/>
        <end position="449"/>
    </location>
</feature>
<evidence type="ECO:0000313" key="3">
    <source>
        <dbReference type="EMBL" id="GAA4684160.1"/>
    </source>
</evidence>
<sequence length="537" mass="55103">MPLAATRDDSVTALLTEALAESATHAAIAIPDSFGGWFDLSLAEFLDRAEALARGFLASGLEPGDRIGVLCSTRFESTLVDAATGLVGIATVPLPPEAGETELTAVLEASGARAVVVETPADFARFDEIHGDLPLVIDVWQIGLADLDKLVLAGRRLPDPDFEAAVATAGADTVLSRHYETTPDGGLRLHTLTHAVAAIRVRALAEVLAEATGPSASTLLVLPATDPHARLTTLLALFTGTRLGHLADPSALLPTLASFRPTLLVADPALFEGIDEAASVRAQESGRTTALRQARDVALEYATALESGSVPTWLKTRFALADALVLRGLRKTAGGRLRHAVALAGTASLPTRLRLLMRALDVHPLESYGTPETSGFATIEHFDDASGRAAGGVGRALDGVEVQVESDGAVRMHGVGIEDPAAGSGSAVAGSVAAGSGASGSVAAGSGASGEWLDLGLTGRLDDDGRLFLDDREGLLLQETDDGSHDEDASGDGDLEDDGDDILQDDEAAPEGDEAPGWNGEVAPTQGSAPKGDGAAG</sequence>
<dbReference type="PANTHER" id="PTHR43272:SF52">
    <property type="entry name" value="AMP-DEPENDENT SYNTHETASE_LIGASE DOMAIN-CONTAINING PROTEIN"/>
    <property type="match status" value="1"/>
</dbReference>
<dbReference type="EMBL" id="BAABLM010000010">
    <property type="protein sequence ID" value="GAA4684160.1"/>
    <property type="molecule type" value="Genomic_DNA"/>
</dbReference>
<feature type="domain" description="AMP-dependent synthetase/ligase" evidence="2">
    <location>
        <begin position="27"/>
        <end position="407"/>
    </location>
</feature>
<keyword evidence="4" id="KW-1185">Reference proteome</keyword>
<evidence type="ECO:0000313" key="4">
    <source>
        <dbReference type="Proteomes" id="UP001501295"/>
    </source>
</evidence>
<organism evidence="3 4">
    <name type="scientific">Frondihabitans cladoniiphilus</name>
    <dbReference type="NCBI Taxonomy" id="715785"/>
    <lineage>
        <taxon>Bacteria</taxon>
        <taxon>Bacillati</taxon>
        <taxon>Actinomycetota</taxon>
        <taxon>Actinomycetes</taxon>
        <taxon>Micrococcales</taxon>
        <taxon>Microbacteriaceae</taxon>
        <taxon>Frondihabitans</taxon>
    </lineage>
</organism>
<protein>
    <recommendedName>
        <fullName evidence="2">AMP-dependent synthetase/ligase domain-containing protein</fullName>
    </recommendedName>
</protein>
<dbReference type="SUPFAM" id="SSF56801">
    <property type="entry name" value="Acetyl-CoA synthetase-like"/>
    <property type="match status" value="1"/>
</dbReference>
<reference evidence="4" key="1">
    <citation type="journal article" date="2019" name="Int. J. Syst. Evol. Microbiol.">
        <title>The Global Catalogue of Microorganisms (GCM) 10K type strain sequencing project: providing services to taxonomists for standard genome sequencing and annotation.</title>
        <authorList>
            <consortium name="The Broad Institute Genomics Platform"/>
            <consortium name="The Broad Institute Genome Sequencing Center for Infectious Disease"/>
            <person name="Wu L."/>
            <person name="Ma J."/>
        </authorList>
    </citation>
    <scope>NUCLEOTIDE SEQUENCE [LARGE SCALE GENOMIC DNA]</scope>
    <source>
        <strain evidence="4">JCM 18956</strain>
    </source>
</reference>